<feature type="domain" description="NfeD-like C-terminal" evidence="6">
    <location>
        <begin position="84"/>
        <end position="142"/>
    </location>
</feature>
<dbReference type="STRING" id="29364.SAMN04487772_10315"/>
<evidence type="ECO:0000313" key="7">
    <source>
        <dbReference type="EMBL" id="SES76986.1"/>
    </source>
</evidence>
<feature type="transmembrane region" description="Helical" evidence="5">
    <location>
        <begin position="7"/>
        <end position="40"/>
    </location>
</feature>
<evidence type="ECO:0000256" key="2">
    <source>
        <dbReference type="ARBA" id="ARBA00022692"/>
    </source>
</evidence>
<dbReference type="RefSeq" id="WP_242939657.1">
    <property type="nucleotide sequence ID" value="NZ_FOHN01000003.1"/>
</dbReference>
<dbReference type="EMBL" id="FOHN01000003">
    <property type="protein sequence ID" value="SES76986.1"/>
    <property type="molecule type" value="Genomic_DNA"/>
</dbReference>
<evidence type="ECO:0000259" key="6">
    <source>
        <dbReference type="Pfam" id="PF01957"/>
    </source>
</evidence>
<dbReference type="SUPFAM" id="SSF141322">
    <property type="entry name" value="NfeD domain-like"/>
    <property type="match status" value="1"/>
</dbReference>
<keyword evidence="7" id="KW-0378">Hydrolase</keyword>
<accession>A0A1H9Z607</accession>
<evidence type="ECO:0000313" key="8">
    <source>
        <dbReference type="Proteomes" id="UP000199800"/>
    </source>
</evidence>
<dbReference type="GO" id="GO:0006508">
    <property type="term" value="P:proteolysis"/>
    <property type="evidence" value="ECO:0007669"/>
    <property type="project" value="UniProtKB-KW"/>
</dbReference>
<keyword evidence="8" id="KW-1185">Reference proteome</keyword>
<reference evidence="7 8" key="1">
    <citation type="submission" date="2016-10" db="EMBL/GenBank/DDBJ databases">
        <authorList>
            <person name="de Groot N.N."/>
        </authorList>
    </citation>
    <scope>NUCLEOTIDE SEQUENCE [LARGE SCALE GENOMIC DNA]</scope>
    <source>
        <strain evidence="7 8">DSM 1801</strain>
    </source>
</reference>
<dbReference type="GO" id="GO:0008233">
    <property type="term" value="F:peptidase activity"/>
    <property type="evidence" value="ECO:0007669"/>
    <property type="project" value="UniProtKB-KW"/>
</dbReference>
<name>A0A1H9Z607_9FIRM</name>
<proteinExistence type="predicted"/>
<keyword evidence="2 5" id="KW-0812">Transmembrane</keyword>
<dbReference type="AlphaFoldDB" id="A0A1H9Z607"/>
<keyword evidence="4 5" id="KW-0472">Membrane</keyword>
<dbReference type="InterPro" id="IPR012340">
    <property type="entry name" value="NA-bd_OB-fold"/>
</dbReference>
<keyword evidence="7" id="KW-0645">Protease</keyword>
<dbReference type="InterPro" id="IPR002810">
    <property type="entry name" value="NfeD-like_C"/>
</dbReference>
<dbReference type="Gene3D" id="2.40.50.140">
    <property type="entry name" value="Nucleic acid-binding proteins"/>
    <property type="match status" value="1"/>
</dbReference>
<dbReference type="InterPro" id="IPR052165">
    <property type="entry name" value="Membrane_assoc_protease"/>
</dbReference>
<protein>
    <submittedName>
        <fullName evidence="7">Membrane protein implicated in regulation of membrane protease activity</fullName>
    </submittedName>
</protein>
<evidence type="ECO:0000256" key="1">
    <source>
        <dbReference type="ARBA" id="ARBA00004141"/>
    </source>
</evidence>
<evidence type="ECO:0000256" key="5">
    <source>
        <dbReference type="SAM" id="Phobius"/>
    </source>
</evidence>
<dbReference type="GO" id="GO:0005886">
    <property type="term" value="C:plasma membrane"/>
    <property type="evidence" value="ECO:0007669"/>
    <property type="project" value="TreeGrafter"/>
</dbReference>
<sequence length="150" mass="16533">MMESLTLIWLIALAIFIVIEIITLGLATIWFACGALAAFVASLLGVNVQAQFVLFTVVSLASLFTVRPYVAKKFTSERIKTNCESLIGKSARVVEKIDNINETGVVFINGLEWTARAENDAIVDIGKFAQIVEIKGVKLIVREMKEEKIV</sequence>
<evidence type="ECO:0000256" key="3">
    <source>
        <dbReference type="ARBA" id="ARBA00022989"/>
    </source>
</evidence>
<dbReference type="Pfam" id="PF01957">
    <property type="entry name" value="NfeD"/>
    <property type="match status" value="1"/>
</dbReference>
<feature type="transmembrane region" description="Helical" evidence="5">
    <location>
        <begin position="52"/>
        <end position="70"/>
    </location>
</feature>
<comment type="subcellular location">
    <subcellularLocation>
        <location evidence="1">Membrane</location>
        <topology evidence="1">Multi-pass membrane protein</topology>
    </subcellularLocation>
</comment>
<organism evidence="7 8">
    <name type="scientific">[Clostridium] polysaccharolyticum</name>
    <dbReference type="NCBI Taxonomy" id="29364"/>
    <lineage>
        <taxon>Bacteria</taxon>
        <taxon>Bacillati</taxon>
        <taxon>Bacillota</taxon>
        <taxon>Clostridia</taxon>
        <taxon>Lachnospirales</taxon>
        <taxon>Lachnospiraceae</taxon>
    </lineage>
</organism>
<dbReference type="PANTHER" id="PTHR33507:SF3">
    <property type="entry name" value="INNER MEMBRANE PROTEIN YBBJ"/>
    <property type="match status" value="1"/>
</dbReference>
<keyword evidence="3 5" id="KW-1133">Transmembrane helix</keyword>
<dbReference type="PANTHER" id="PTHR33507">
    <property type="entry name" value="INNER MEMBRANE PROTEIN YBBJ"/>
    <property type="match status" value="1"/>
</dbReference>
<evidence type="ECO:0000256" key="4">
    <source>
        <dbReference type="ARBA" id="ARBA00023136"/>
    </source>
</evidence>
<dbReference type="Proteomes" id="UP000199800">
    <property type="component" value="Unassembled WGS sequence"/>
</dbReference>
<gene>
    <name evidence="7" type="ORF">SAMN04487772_10315</name>
</gene>